<keyword evidence="1" id="KW-0732">Signal</keyword>
<evidence type="ECO:0000313" key="4">
    <source>
        <dbReference type="Proteomes" id="UP000242642"/>
    </source>
</evidence>
<organism evidence="3 4">
    <name type="scientific">Thorsellia anophelis DSM 18579</name>
    <dbReference type="NCBI Taxonomy" id="1123402"/>
    <lineage>
        <taxon>Bacteria</taxon>
        <taxon>Pseudomonadati</taxon>
        <taxon>Pseudomonadota</taxon>
        <taxon>Gammaproteobacteria</taxon>
        <taxon>Enterobacterales</taxon>
        <taxon>Thorselliaceae</taxon>
        <taxon>Thorsellia</taxon>
    </lineage>
</organism>
<evidence type="ECO:0000259" key="2">
    <source>
        <dbReference type="Pfam" id="PF13505"/>
    </source>
</evidence>
<dbReference type="RefSeq" id="WP_093320587.1">
    <property type="nucleotide sequence ID" value="NZ_FOHV01000018.1"/>
</dbReference>
<feature type="domain" description="Outer membrane protein beta-barrel" evidence="2">
    <location>
        <begin position="24"/>
        <end position="234"/>
    </location>
</feature>
<evidence type="ECO:0000256" key="1">
    <source>
        <dbReference type="ARBA" id="ARBA00022729"/>
    </source>
</evidence>
<protein>
    <submittedName>
        <fullName evidence="3">Opacity protein</fullName>
    </submittedName>
</protein>
<name>A0A1I0DMW8_9GAMM</name>
<evidence type="ECO:0000313" key="3">
    <source>
        <dbReference type="EMBL" id="SET33848.1"/>
    </source>
</evidence>
<dbReference type="STRING" id="1123402.SAMN02583745_02045"/>
<keyword evidence="4" id="KW-1185">Reference proteome</keyword>
<gene>
    <name evidence="3" type="ORF">SAMN02583745_02045</name>
</gene>
<sequence>MKKIQFGLMVLPLSVVTFGIVNGVMAADVPTGYYASGKLGYQDQRADNMNLSARPGIGAFVRGNEKKSAVTGSIAAGYQVGNGWRTELEYTFPTTGHYTSGSTAFPTSFNHHDIRSERMMVNAYRDIGIGAGFGLYGTAGIGVSRVKSEGWQGNPSRRYEVQRDHNLTYAVGAGVNYTPEQIQQLSFDLGYRYVDMGNVQSGYNLFGNARGIQDEQLRAQLRNHEYVFGVRYLF</sequence>
<dbReference type="AlphaFoldDB" id="A0A1I0DMW8"/>
<dbReference type="Gene3D" id="2.40.160.20">
    <property type="match status" value="1"/>
</dbReference>
<dbReference type="OrthoDB" id="6101900at2"/>
<dbReference type="Pfam" id="PF13505">
    <property type="entry name" value="OMP_b-brl"/>
    <property type="match status" value="1"/>
</dbReference>
<dbReference type="SUPFAM" id="SSF56925">
    <property type="entry name" value="OMPA-like"/>
    <property type="match status" value="1"/>
</dbReference>
<reference evidence="4" key="1">
    <citation type="submission" date="2016-10" db="EMBL/GenBank/DDBJ databases">
        <authorList>
            <person name="Varghese N."/>
            <person name="Submissions S."/>
        </authorList>
    </citation>
    <scope>NUCLEOTIDE SEQUENCE [LARGE SCALE GENOMIC DNA]</scope>
    <source>
        <strain evidence="4">DSM 18579</strain>
    </source>
</reference>
<dbReference type="InterPro" id="IPR027385">
    <property type="entry name" value="Beta-barrel_OMP"/>
</dbReference>
<dbReference type="InterPro" id="IPR011250">
    <property type="entry name" value="OMP/PagP_B-barrel"/>
</dbReference>
<accession>A0A1I0DMW8</accession>
<dbReference type="EMBL" id="FOHV01000018">
    <property type="protein sequence ID" value="SET33848.1"/>
    <property type="molecule type" value="Genomic_DNA"/>
</dbReference>
<dbReference type="Proteomes" id="UP000242642">
    <property type="component" value="Unassembled WGS sequence"/>
</dbReference>
<proteinExistence type="predicted"/>